<dbReference type="Gene3D" id="3.40.50.410">
    <property type="entry name" value="von Willebrand factor, type A domain"/>
    <property type="match status" value="1"/>
</dbReference>
<dbReference type="Proteomes" id="UP000516421">
    <property type="component" value="Chromosome"/>
</dbReference>
<dbReference type="AlphaFoldDB" id="A0A7H2BIN2"/>
<accession>A0A7H2BIN2</accession>
<reference evidence="3 4" key="1">
    <citation type="submission" date="2020-09" db="EMBL/GenBank/DDBJ databases">
        <title>Investigation of environmental microbe.</title>
        <authorList>
            <person name="Ou Y."/>
            <person name="Kang Q."/>
        </authorList>
    </citation>
    <scope>NUCLEOTIDE SEQUENCE [LARGE SCALE GENOMIC DNA]</scope>
    <source>
        <strain evidence="3 4">KJZ-9</strain>
    </source>
</reference>
<dbReference type="Pfam" id="PF00092">
    <property type="entry name" value="VWA"/>
    <property type="match status" value="1"/>
</dbReference>
<dbReference type="EMBL" id="CP061538">
    <property type="protein sequence ID" value="QNV39528.1"/>
    <property type="molecule type" value="Genomic_DNA"/>
</dbReference>
<dbReference type="SUPFAM" id="SSF53850">
    <property type="entry name" value="Periplasmic binding protein-like II"/>
    <property type="match status" value="1"/>
</dbReference>
<evidence type="ECO:0000313" key="3">
    <source>
        <dbReference type="EMBL" id="QNV39528.1"/>
    </source>
</evidence>
<sequence length="573" mass="61455">MGNAQSRREAREARRKKNVRKWVALSGAGIVLLSGGILTYNLGSNNQTQDPQAIPSNCATTQRVSVETTKAMAEILKNIPVSDEDCITLAISSDSATTETAQHIISGKSAPNLWIPDSSTRAELALAGKAQVITKADSLASTPAVIVTTGNNRVESWNDALHDSSSIKMSEPKDDSGAFMALLNATAETSHNAISQEDFSANIGLRAQTIGVDDPERNPSDLLSSVSDHSIDSAIVTESDFAQYRKDHADSKVKAYVPSGKTGMLDFPMYQPTTGADTNRTVGLAADKIENYINSDEGKKALEEQGLRSDPGHELAENTVGVVDSLSTDNPKILANMWTSYLRQSAPLNALVAVDASGSMSTKVGDSGRTRMDIVKESVVSGSQLFPPRDSIGLWSFALDIAKDNQGKSLDYNPLVPIRNLGEDVDGKNQREILRTAGEKIQPYPDSHTGLNDTTLAAFEEVKSQFDPDAANVVVIMTDGENSDKDSISTEDLIRTINEQQDKENPIYMLFIGVSDDANMESLRHLAQETKGEAFTANSAEDIQKIFQEALSVADEPTGPTATAAAAYSAPAQ</sequence>
<dbReference type="Pfam" id="PF13531">
    <property type="entry name" value="SBP_bac_11"/>
    <property type="match status" value="1"/>
</dbReference>
<evidence type="ECO:0000259" key="2">
    <source>
        <dbReference type="PROSITE" id="PS50234"/>
    </source>
</evidence>
<name>A0A7H2BIN2_9MICC</name>
<dbReference type="InterPro" id="IPR002035">
    <property type="entry name" value="VWF_A"/>
</dbReference>
<dbReference type="SMART" id="SM00327">
    <property type="entry name" value="VWA"/>
    <property type="match status" value="1"/>
</dbReference>
<feature type="transmembrane region" description="Helical" evidence="1">
    <location>
        <begin position="21"/>
        <end position="42"/>
    </location>
</feature>
<feature type="domain" description="VWFA" evidence="2">
    <location>
        <begin position="349"/>
        <end position="551"/>
    </location>
</feature>
<dbReference type="SUPFAM" id="SSF53300">
    <property type="entry name" value="vWA-like"/>
    <property type="match status" value="1"/>
</dbReference>
<proteinExistence type="predicted"/>
<organism evidence="3 4">
    <name type="scientific">Rothia amarae</name>
    <dbReference type="NCBI Taxonomy" id="169480"/>
    <lineage>
        <taxon>Bacteria</taxon>
        <taxon>Bacillati</taxon>
        <taxon>Actinomycetota</taxon>
        <taxon>Actinomycetes</taxon>
        <taxon>Micrococcales</taxon>
        <taxon>Micrococcaceae</taxon>
        <taxon>Rothia</taxon>
    </lineage>
</organism>
<dbReference type="PROSITE" id="PS50234">
    <property type="entry name" value="VWFA"/>
    <property type="match status" value="1"/>
</dbReference>
<dbReference type="InterPro" id="IPR036465">
    <property type="entry name" value="vWFA_dom_sf"/>
</dbReference>
<protein>
    <submittedName>
        <fullName evidence="3">Substrate-binding domain-containing protein</fullName>
    </submittedName>
</protein>
<evidence type="ECO:0000256" key="1">
    <source>
        <dbReference type="SAM" id="Phobius"/>
    </source>
</evidence>
<keyword evidence="1" id="KW-0812">Transmembrane</keyword>
<keyword evidence="4" id="KW-1185">Reference proteome</keyword>
<dbReference type="KEGG" id="rama:IDM48_09130"/>
<keyword evidence="1" id="KW-1133">Transmembrane helix</keyword>
<dbReference type="RefSeq" id="WP_190617047.1">
    <property type="nucleotide sequence ID" value="NZ_CP061538.1"/>
</dbReference>
<evidence type="ECO:0000313" key="4">
    <source>
        <dbReference type="Proteomes" id="UP000516421"/>
    </source>
</evidence>
<gene>
    <name evidence="3" type="ORF">IDM48_09130</name>
</gene>
<keyword evidence="1" id="KW-0472">Membrane</keyword>